<evidence type="ECO:0000313" key="10">
    <source>
        <dbReference type="Proteomes" id="UP001195660"/>
    </source>
</evidence>
<reference evidence="9 10" key="1">
    <citation type="submission" date="2019-11" db="EMBL/GenBank/DDBJ databases">
        <title>Novel Deefgea species.</title>
        <authorList>
            <person name="Han J.-H."/>
        </authorList>
    </citation>
    <scope>NUCLEOTIDE SEQUENCE [LARGE SCALE GENOMIC DNA]</scope>
    <source>
        <strain evidence="9 10">LMG 24817</strain>
    </source>
</reference>
<evidence type="ECO:0000256" key="5">
    <source>
        <dbReference type="ARBA" id="ARBA00022692"/>
    </source>
</evidence>
<gene>
    <name evidence="9" type="ORF">GM173_01030</name>
</gene>
<dbReference type="Proteomes" id="UP001195660">
    <property type="component" value="Unassembled WGS sequence"/>
</dbReference>
<evidence type="ECO:0000313" key="9">
    <source>
        <dbReference type="EMBL" id="MBM5570159.1"/>
    </source>
</evidence>
<evidence type="ECO:0000256" key="6">
    <source>
        <dbReference type="ARBA" id="ARBA00023136"/>
    </source>
</evidence>
<keyword evidence="7" id="KW-0998">Cell outer membrane</keyword>
<feature type="signal peptide" evidence="8">
    <location>
        <begin position="1"/>
        <end position="24"/>
    </location>
</feature>
<dbReference type="EMBL" id="WOFE01000001">
    <property type="protein sequence ID" value="MBM5570159.1"/>
    <property type="molecule type" value="Genomic_DNA"/>
</dbReference>
<feature type="chain" id="PRO_5045991688" description="TolC family protein" evidence="8">
    <location>
        <begin position="25"/>
        <end position="443"/>
    </location>
</feature>
<dbReference type="PANTHER" id="PTHR30026:SF20">
    <property type="entry name" value="OUTER MEMBRANE PROTEIN TOLC"/>
    <property type="match status" value="1"/>
</dbReference>
<keyword evidence="4" id="KW-1134">Transmembrane beta strand</keyword>
<dbReference type="SUPFAM" id="SSF56954">
    <property type="entry name" value="Outer membrane efflux proteins (OEP)"/>
    <property type="match status" value="1"/>
</dbReference>
<keyword evidence="6" id="KW-0472">Membrane</keyword>
<dbReference type="InterPro" id="IPR003423">
    <property type="entry name" value="OMP_efflux"/>
</dbReference>
<evidence type="ECO:0000256" key="4">
    <source>
        <dbReference type="ARBA" id="ARBA00022452"/>
    </source>
</evidence>
<evidence type="ECO:0000256" key="2">
    <source>
        <dbReference type="ARBA" id="ARBA00007613"/>
    </source>
</evidence>
<keyword evidence="3" id="KW-0813">Transport</keyword>
<dbReference type="Pfam" id="PF02321">
    <property type="entry name" value="OEP"/>
    <property type="match status" value="2"/>
</dbReference>
<dbReference type="RefSeq" id="WP_203569474.1">
    <property type="nucleotide sequence ID" value="NZ_WOFE01000001.1"/>
</dbReference>
<dbReference type="PANTHER" id="PTHR30026">
    <property type="entry name" value="OUTER MEMBRANE PROTEIN TOLC"/>
    <property type="match status" value="1"/>
</dbReference>
<comment type="similarity">
    <text evidence="2">Belongs to the outer membrane factor (OMF) (TC 1.B.17) family.</text>
</comment>
<dbReference type="Gene3D" id="1.20.1600.10">
    <property type="entry name" value="Outer membrane efflux proteins (OEP)"/>
    <property type="match status" value="1"/>
</dbReference>
<keyword evidence="10" id="KW-1185">Reference proteome</keyword>
<comment type="caution">
    <text evidence="9">The sequence shown here is derived from an EMBL/GenBank/DDBJ whole genome shotgun (WGS) entry which is preliminary data.</text>
</comment>
<dbReference type="InterPro" id="IPR051906">
    <property type="entry name" value="TolC-like"/>
</dbReference>
<evidence type="ECO:0000256" key="1">
    <source>
        <dbReference type="ARBA" id="ARBA00004442"/>
    </source>
</evidence>
<accession>A0ABS2C7N6</accession>
<organism evidence="9 10">
    <name type="scientific">Deefgea chitinilytica</name>
    <dbReference type="NCBI Taxonomy" id="570276"/>
    <lineage>
        <taxon>Bacteria</taxon>
        <taxon>Pseudomonadati</taxon>
        <taxon>Pseudomonadota</taxon>
        <taxon>Betaproteobacteria</taxon>
        <taxon>Neisseriales</taxon>
        <taxon>Chitinibacteraceae</taxon>
        <taxon>Deefgea</taxon>
    </lineage>
</organism>
<evidence type="ECO:0000256" key="3">
    <source>
        <dbReference type="ARBA" id="ARBA00022448"/>
    </source>
</evidence>
<evidence type="ECO:0000256" key="8">
    <source>
        <dbReference type="SAM" id="SignalP"/>
    </source>
</evidence>
<keyword evidence="8" id="KW-0732">Signal</keyword>
<comment type="subcellular location">
    <subcellularLocation>
        <location evidence="1">Cell outer membrane</location>
    </subcellularLocation>
</comment>
<sequence length="443" mass="50357">MPSYSLFEKFFLLCLFCVCYSAMAAEIGPKEAFQAALNFEPNYQAAVHQYQAEQKGVGIARAGLLPSINLVANIDSDRDTQSSHRNGRSTETLVKYERQYYQATLRQPLINLPAWYNYQQEIERADSASQSLQANKNQLLLDVVRAYVVSIYEDENISLSKALIKTLEAQQLSAERQLAAGVGTVTDVYSAQSKKDIAEVDLLEAINRKETSLRKLKLLSGLNFVGLKKIKRFDSALLPVLPLDELKSRASLNNPNLALKKSEFEQTEYELKKSRANFLPKLDFVALRENYNRYFNSFDDGSQTNRLGIELSFPLFSGGRDFYRERQVAELREKSKYDFQAATSDLNNELENQYFLYANAERKIKALRLALQSSEHYAFASKKSYEAGVRTLIDSLDADRQLYQARRDLAQSYLQYVLSWLQIGLLTGAVDDSQINMLDALFG</sequence>
<keyword evidence="5" id="KW-0812">Transmembrane</keyword>
<evidence type="ECO:0000256" key="7">
    <source>
        <dbReference type="ARBA" id="ARBA00023237"/>
    </source>
</evidence>
<protein>
    <recommendedName>
        <fullName evidence="11">TolC family protein</fullName>
    </recommendedName>
</protein>
<name>A0ABS2C7N6_9NEIS</name>
<proteinExistence type="inferred from homology"/>
<evidence type="ECO:0008006" key="11">
    <source>
        <dbReference type="Google" id="ProtNLM"/>
    </source>
</evidence>